<name>D6U2A4_KTERA</name>
<reference evidence="1 2" key="1">
    <citation type="journal article" date="2011" name="Stand. Genomic Sci.">
        <title>Non-contiguous finished genome sequence and contextual data of the filamentous soil bacterium Ktedonobacter racemifer type strain (SOSP1-21).</title>
        <authorList>
            <person name="Chang Y.J."/>
            <person name="Land M."/>
            <person name="Hauser L."/>
            <person name="Chertkov O."/>
            <person name="Del Rio T.G."/>
            <person name="Nolan M."/>
            <person name="Copeland A."/>
            <person name="Tice H."/>
            <person name="Cheng J.F."/>
            <person name="Lucas S."/>
            <person name="Han C."/>
            <person name="Goodwin L."/>
            <person name="Pitluck S."/>
            <person name="Ivanova N."/>
            <person name="Ovchinikova G."/>
            <person name="Pati A."/>
            <person name="Chen A."/>
            <person name="Palaniappan K."/>
            <person name="Mavromatis K."/>
            <person name="Liolios K."/>
            <person name="Brettin T."/>
            <person name="Fiebig A."/>
            <person name="Rohde M."/>
            <person name="Abt B."/>
            <person name="Goker M."/>
            <person name="Detter J.C."/>
            <person name="Woyke T."/>
            <person name="Bristow J."/>
            <person name="Eisen J.A."/>
            <person name="Markowitz V."/>
            <person name="Hugenholtz P."/>
            <person name="Kyrpides N.C."/>
            <person name="Klenk H.P."/>
            <person name="Lapidus A."/>
        </authorList>
    </citation>
    <scope>NUCLEOTIDE SEQUENCE [LARGE SCALE GENOMIC DNA]</scope>
    <source>
        <strain evidence="2">DSM 44963</strain>
    </source>
</reference>
<keyword evidence="2" id="KW-1185">Reference proteome</keyword>
<dbReference type="AlphaFoldDB" id="D6U2A4"/>
<dbReference type="Proteomes" id="UP000004508">
    <property type="component" value="Unassembled WGS sequence"/>
</dbReference>
<organism evidence="1 2">
    <name type="scientific">Ktedonobacter racemifer DSM 44963</name>
    <dbReference type="NCBI Taxonomy" id="485913"/>
    <lineage>
        <taxon>Bacteria</taxon>
        <taxon>Bacillati</taxon>
        <taxon>Chloroflexota</taxon>
        <taxon>Ktedonobacteria</taxon>
        <taxon>Ktedonobacterales</taxon>
        <taxon>Ktedonobacteraceae</taxon>
        <taxon>Ktedonobacter</taxon>
    </lineage>
</organism>
<protein>
    <submittedName>
        <fullName evidence="1">Uncharacterized protein</fullName>
    </submittedName>
</protein>
<proteinExistence type="predicted"/>
<accession>D6U2A4</accession>
<gene>
    <name evidence="1" type="ORF">Krac_3622</name>
</gene>
<dbReference type="EMBL" id="ADVG01000004">
    <property type="protein sequence ID" value="EFH82772.1"/>
    <property type="molecule type" value="Genomic_DNA"/>
</dbReference>
<dbReference type="STRING" id="485913.Krac_3622"/>
<evidence type="ECO:0000313" key="2">
    <source>
        <dbReference type="Proteomes" id="UP000004508"/>
    </source>
</evidence>
<dbReference type="InParanoid" id="D6U2A4"/>
<sequence>MEWEDTIICMQIEELEAQRERELDEAALTADYMAASGLF</sequence>
<evidence type="ECO:0000313" key="1">
    <source>
        <dbReference type="EMBL" id="EFH82772.1"/>
    </source>
</evidence>
<comment type="caution">
    <text evidence="1">The sequence shown here is derived from an EMBL/GenBank/DDBJ whole genome shotgun (WGS) entry which is preliminary data.</text>
</comment>